<sequence length="268" mass="29969">MDPCGKISHGFSSPFDCIIFDLDDTLYSSKTGIGEAIKRNIDDLLVEKFGFEESKASSLRIELFKTYGSSLAGLRALGYDITADDYHSFVHGRLPYDVIKPDLQLRNLLLSIKQHKIIFTNSDRIHAMKALDRLGIRDCFEQIICFETINPKLDKATRPDEIPVVLKPSPEAMKIALEVVKVDPRRTLFLDDSPRNIAAGKNVGLRTVLVGTAMKTMEADYAVETVTNIVKVIPEIWYSKEEEEEDEKMMSCVISEMDSALATTTVGA</sequence>
<dbReference type="Proteomes" id="UP001060085">
    <property type="component" value="Linkage Group LG08"/>
</dbReference>
<protein>
    <submittedName>
        <fullName evidence="1">Uncharacterized protein</fullName>
    </submittedName>
</protein>
<organism evidence="1 2">
    <name type="scientific">Catharanthus roseus</name>
    <name type="common">Madagascar periwinkle</name>
    <name type="synonym">Vinca rosea</name>
    <dbReference type="NCBI Taxonomy" id="4058"/>
    <lineage>
        <taxon>Eukaryota</taxon>
        <taxon>Viridiplantae</taxon>
        <taxon>Streptophyta</taxon>
        <taxon>Embryophyta</taxon>
        <taxon>Tracheophyta</taxon>
        <taxon>Spermatophyta</taxon>
        <taxon>Magnoliopsida</taxon>
        <taxon>eudicotyledons</taxon>
        <taxon>Gunneridae</taxon>
        <taxon>Pentapetalae</taxon>
        <taxon>asterids</taxon>
        <taxon>lamiids</taxon>
        <taxon>Gentianales</taxon>
        <taxon>Apocynaceae</taxon>
        <taxon>Rauvolfioideae</taxon>
        <taxon>Vinceae</taxon>
        <taxon>Catharanthinae</taxon>
        <taxon>Catharanthus</taxon>
    </lineage>
</organism>
<accession>A0ACB9ZN59</accession>
<name>A0ACB9ZN59_CATRO</name>
<evidence type="ECO:0000313" key="2">
    <source>
        <dbReference type="Proteomes" id="UP001060085"/>
    </source>
</evidence>
<reference evidence="2" key="1">
    <citation type="journal article" date="2023" name="Nat. Plants">
        <title>Single-cell RNA sequencing provides a high-resolution roadmap for understanding the multicellular compartmentation of specialized metabolism.</title>
        <authorList>
            <person name="Sun S."/>
            <person name="Shen X."/>
            <person name="Li Y."/>
            <person name="Li Y."/>
            <person name="Wang S."/>
            <person name="Li R."/>
            <person name="Zhang H."/>
            <person name="Shen G."/>
            <person name="Guo B."/>
            <person name="Wei J."/>
            <person name="Xu J."/>
            <person name="St-Pierre B."/>
            <person name="Chen S."/>
            <person name="Sun C."/>
        </authorList>
    </citation>
    <scope>NUCLEOTIDE SEQUENCE [LARGE SCALE GENOMIC DNA]</scope>
</reference>
<keyword evidence="2" id="KW-1185">Reference proteome</keyword>
<gene>
    <name evidence="1" type="ORF">M9H77_35136</name>
</gene>
<evidence type="ECO:0000313" key="1">
    <source>
        <dbReference type="EMBL" id="KAI5649131.1"/>
    </source>
</evidence>
<dbReference type="EMBL" id="CM044708">
    <property type="protein sequence ID" value="KAI5649131.1"/>
    <property type="molecule type" value="Genomic_DNA"/>
</dbReference>
<proteinExistence type="predicted"/>
<comment type="caution">
    <text evidence="1">The sequence shown here is derived from an EMBL/GenBank/DDBJ whole genome shotgun (WGS) entry which is preliminary data.</text>
</comment>